<dbReference type="PANTHER" id="PTHR23132:SF23">
    <property type="entry name" value="D-ALANINE--D-ALANINE LIGASE B"/>
    <property type="match status" value="1"/>
</dbReference>
<proteinExistence type="inferred from homology"/>
<dbReference type="InterPro" id="IPR011095">
    <property type="entry name" value="Dala_Dala_lig_C"/>
</dbReference>
<comment type="cofactor">
    <cofactor evidence="1">
        <name>Mn(2+)</name>
        <dbReference type="ChEBI" id="CHEBI:29035"/>
    </cofactor>
</comment>
<dbReference type="HAMAP" id="MF_00047">
    <property type="entry name" value="Dala_Dala_lig"/>
    <property type="match status" value="1"/>
</dbReference>
<reference evidence="18 19" key="1">
    <citation type="submission" date="2019-09" db="EMBL/GenBank/DDBJ databases">
        <title>NBRP : Genome information of microbial organism related human and environment.</title>
        <authorList>
            <person name="Hattori M."/>
            <person name="Oshima K."/>
            <person name="Inaba H."/>
            <person name="Suda W."/>
            <person name="Sakamoto M."/>
            <person name="Iino T."/>
            <person name="Kitahara M."/>
            <person name="Oshida Y."/>
            <person name="Iida T."/>
            <person name="Kudo T."/>
            <person name="Itoh T."/>
            <person name="Ohkuma M."/>
        </authorList>
    </citation>
    <scope>NUCLEOTIDE SEQUENCE [LARGE SCALE GENOMIC DNA]</scope>
    <source>
        <strain evidence="18 19">Hi-2</strain>
    </source>
</reference>
<dbReference type="InterPro" id="IPR011761">
    <property type="entry name" value="ATP-grasp"/>
</dbReference>
<evidence type="ECO:0000256" key="2">
    <source>
        <dbReference type="ARBA" id="ARBA00001946"/>
    </source>
</evidence>
<comment type="caution">
    <text evidence="18">The sequence shown here is derived from an EMBL/GenBank/DDBJ whole genome shotgun (WGS) entry which is preliminary data.</text>
</comment>
<evidence type="ECO:0000256" key="14">
    <source>
        <dbReference type="ARBA" id="ARBA00047614"/>
    </source>
</evidence>
<keyword evidence="13 15" id="KW-0961">Cell wall biogenesis/degradation</keyword>
<dbReference type="InterPro" id="IPR000291">
    <property type="entry name" value="D-Ala_lig_Van_CS"/>
</dbReference>
<evidence type="ECO:0000256" key="5">
    <source>
        <dbReference type="ARBA" id="ARBA00010871"/>
    </source>
</evidence>
<keyword evidence="9 16" id="KW-0547">Nucleotide-binding</keyword>
<dbReference type="PANTHER" id="PTHR23132">
    <property type="entry name" value="D-ALANINE--D-ALANINE LIGASE"/>
    <property type="match status" value="1"/>
</dbReference>
<comment type="cofactor">
    <cofactor evidence="2">
        <name>Mg(2+)</name>
        <dbReference type="ChEBI" id="CHEBI:18420"/>
    </cofactor>
</comment>
<organism evidence="18 19">
    <name type="scientific">Iodidimonas gelatinilytica</name>
    <dbReference type="NCBI Taxonomy" id="1236966"/>
    <lineage>
        <taxon>Bacteria</taxon>
        <taxon>Pseudomonadati</taxon>
        <taxon>Pseudomonadota</taxon>
        <taxon>Alphaproteobacteria</taxon>
        <taxon>Iodidimonadales</taxon>
        <taxon>Iodidimonadaceae</taxon>
        <taxon>Iodidimonas</taxon>
    </lineage>
</organism>
<sequence>MTKEKLIIAVIFGGRSVEHDVSILTGLQFLDALDQSRYQGLPLYVDPDGQWWTGDLLLKRSLYPHSADTRARLTPVTLPLGTSIRGRPHLMASQKGFLGSKAITIPFDLIVPAIHGSNGEDGSLQGLLSFTGIPYAGCRPLGAAATMDKHVTKEALKTRNIPLLPHILVEKPAAGTFLSRDTILPQMEAKLGADMFPVIVKPRRLGSSVGVTIARDADGLDAALSSIFRMDTGALIEPLVPNLVEYNIAVMRKDGQVITSAIEKPLNGSDMLDFNTKYRAGSNGAPKLDEAPSDGMASLNRELNPAELSEGQDGLIRSAASTAFDLLDLAGTVRIDFLCNAKTGELWLNEVNSIPGSFAYFLWQTAQDPLSFTDLSRTIVEEGMVLSRAEKGETGTAIGNARIFGRD</sequence>
<dbReference type="GO" id="GO:0008716">
    <property type="term" value="F:D-alanine-D-alanine ligase activity"/>
    <property type="evidence" value="ECO:0007669"/>
    <property type="project" value="UniProtKB-UniRule"/>
</dbReference>
<protein>
    <recommendedName>
        <fullName evidence="6 15">D-alanine--D-alanine ligase</fullName>
        <ecNumber evidence="6 15">6.3.2.4</ecNumber>
    </recommendedName>
    <alternativeName>
        <fullName evidence="15">D-Ala-D-Ala ligase</fullName>
    </alternativeName>
    <alternativeName>
        <fullName evidence="15">D-alanylalanine synthetase</fullName>
    </alternativeName>
</protein>
<dbReference type="Gene3D" id="3.30.1490.20">
    <property type="entry name" value="ATP-grasp fold, A domain"/>
    <property type="match status" value="1"/>
</dbReference>
<dbReference type="Gene3D" id="3.30.470.20">
    <property type="entry name" value="ATP-grasp fold, B domain"/>
    <property type="match status" value="1"/>
</dbReference>
<dbReference type="GO" id="GO:0005737">
    <property type="term" value="C:cytoplasm"/>
    <property type="evidence" value="ECO:0007669"/>
    <property type="project" value="UniProtKB-SubCell"/>
</dbReference>
<dbReference type="PROSITE" id="PS00843">
    <property type="entry name" value="DALA_DALA_LIGASE_1"/>
    <property type="match status" value="1"/>
</dbReference>
<dbReference type="EC" id="6.3.2.4" evidence="6 15"/>
<dbReference type="Gene3D" id="3.40.50.20">
    <property type="match status" value="1"/>
</dbReference>
<dbReference type="UniPathway" id="UPA00219"/>
<dbReference type="Proteomes" id="UP000322084">
    <property type="component" value="Unassembled WGS sequence"/>
</dbReference>
<evidence type="ECO:0000256" key="7">
    <source>
        <dbReference type="ARBA" id="ARBA00022490"/>
    </source>
</evidence>
<evidence type="ECO:0000256" key="9">
    <source>
        <dbReference type="ARBA" id="ARBA00022741"/>
    </source>
</evidence>
<gene>
    <name evidence="15 18" type="primary">ddl</name>
    <name evidence="18" type="ORF">JCM17844_21610</name>
</gene>
<dbReference type="GO" id="GO:0071555">
    <property type="term" value="P:cell wall organization"/>
    <property type="evidence" value="ECO:0007669"/>
    <property type="project" value="UniProtKB-KW"/>
</dbReference>
<dbReference type="InterPro" id="IPR011127">
    <property type="entry name" value="Dala_Dala_lig_N"/>
</dbReference>
<comment type="catalytic activity">
    <reaction evidence="14 15">
        <text>2 D-alanine + ATP = D-alanyl-D-alanine + ADP + phosphate + H(+)</text>
        <dbReference type="Rhea" id="RHEA:11224"/>
        <dbReference type="ChEBI" id="CHEBI:15378"/>
        <dbReference type="ChEBI" id="CHEBI:30616"/>
        <dbReference type="ChEBI" id="CHEBI:43474"/>
        <dbReference type="ChEBI" id="CHEBI:57416"/>
        <dbReference type="ChEBI" id="CHEBI:57822"/>
        <dbReference type="ChEBI" id="CHEBI:456216"/>
        <dbReference type="EC" id="6.3.2.4"/>
    </reaction>
</comment>
<dbReference type="Pfam" id="PF07478">
    <property type="entry name" value="Dala_Dala_lig_C"/>
    <property type="match status" value="1"/>
</dbReference>
<evidence type="ECO:0000256" key="6">
    <source>
        <dbReference type="ARBA" id="ARBA00012216"/>
    </source>
</evidence>
<dbReference type="GO" id="GO:0008360">
    <property type="term" value="P:regulation of cell shape"/>
    <property type="evidence" value="ECO:0007669"/>
    <property type="project" value="UniProtKB-KW"/>
</dbReference>
<keyword evidence="12 15" id="KW-0573">Peptidoglycan synthesis</keyword>
<dbReference type="GO" id="GO:0046872">
    <property type="term" value="F:metal ion binding"/>
    <property type="evidence" value="ECO:0007669"/>
    <property type="project" value="InterPro"/>
</dbReference>
<evidence type="ECO:0000256" key="16">
    <source>
        <dbReference type="PROSITE-ProRule" id="PRU00409"/>
    </source>
</evidence>
<keyword evidence="11 15" id="KW-0133">Cell shape</keyword>
<comment type="similarity">
    <text evidence="5 15">Belongs to the D-alanine--D-alanine ligase family.</text>
</comment>
<accession>A0A5A7MS90</accession>
<dbReference type="PROSITE" id="PS00844">
    <property type="entry name" value="DALA_DALA_LIGASE_2"/>
    <property type="match status" value="1"/>
</dbReference>
<dbReference type="PROSITE" id="PS50975">
    <property type="entry name" value="ATP_GRASP"/>
    <property type="match status" value="1"/>
</dbReference>
<dbReference type="RefSeq" id="WP_150000813.1">
    <property type="nucleotide sequence ID" value="NZ_BKCL01000007.1"/>
</dbReference>
<dbReference type="AlphaFoldDB" id="A0A5A7MS90"/>
<dbReference type="SUPFAM" id="SSF52440">
    <property type="entry name" value="PreATP-grasp domain"/>
    <property type="match status" value="1"/>
</dbReference>
<evidence type="ECO:0000256" key="1">
    <source>
        <dbReference type="ARBA" id="ARBA00001936"/>
    </source>
</evidence>
<feature type="domain" description="ATP-grasp" evidence="17">
    <location>
        <begin position="153"/>
        <end position="381"/>
    </location>
</feature>
<evidence type="ECO:0000259" key="17">
    <source>
        <dbReference type="PROSITE" id="PS50975"/>
    </source>
</evidence>
<evidence type="ECO:0000256" key="15">
    <source>
        <dbReference type="HAMAP-Rule" id="MF_00047"/>
    </source>
</evidence>
<dbReference type="InterPro" id="IPR005905">
    <property type="entry name" value="D_ala_D_ala"/>
</dbReference>
<dbReference type="GO" id="GO:0009252">
    <property type="term" value="P:peptidoglycan biosynthetic process"/>
    <property type="evidence" value="ECO:0007669"/>
    <property type="project" value="UniProtKB-UniRule"/>
</dbReference>
<evidence type="ECO:0000313" key="19">
    <source>
        <dbReference type="Proteomes" id="UP000322084"/>
    </source>
</evidence>
<comment type="function">
    <text evidence="3 15">Cell wall formation.</text>
</comment>
<dbReference type="GO" id="GO:0005524">
    <property type="term" value="F:ATP binding"/>
    <property type="evidence" value="ECO:0007669"/>
    <property type="project" value="UniProtKB-UniRule"/>
</dbReference>
<comment type="subcellular location">
    <subcellularLocation>
        <location evidence="4 15">Cytoplasm</location>
    </subcellularLocation>
</comment>
<dbReference type="SUPFAM" id="SSF56059">
    <property type="entry name" value="Glutathione synthetase ATP-binding domain-like"/>
    <property type="match status" value="1"/>
</dbReference>
<evidence type="ECO:0000313" key="18">
    <source>
        <dbReference type="EMBL" id="GEQ98524.1"/>
    </source>
</evidence>
<evidence type="ECO:0000256" key="12">
    <source>
        <dbReference type="ARBA" id="ARBA00022984"/>
    </source>
</evidence>
<name>A0A5A7MS90_9PROT</name>
<dbReference type="InterPro" id="IPR016185">
    <property type="entry name" value="PreATP-grasp_dom_sf"/>
</dbReference>
<dbReference type="Pfam" id="PF01820">
    <property type="entry name" value="Dala_Dala_lig_N"/>
    <property type="match status" value="1"/>
</dbReference>
<evidence type="ECO:0000256" key="13">
    <source>
        <dbReference type="ARBA" id="ARBA00023316"/>
    </source>
</evidence>
<comment type="pathway">
    <text evidence="15">Cell wall biogenesis; peptidoglycan biosynthesis.</text>
</comment>
<evidence type="ECO:0000256" key="10">
    <source>
        <dbReference type="ARBA" id="ARBA00022840"/>
    </source>
</evidence>
<evidence type="ECO:0000256" key="11">
    <source>
        <dbReference type="ARBA" id="ARBA00022960"/>
    </source>
</evidence>
<keyword evidence="10 16" id="KW-0067">ATP-binding</keyword>
<evidence type="ECO:0000256" key="4">
    <source>
        <dbReference type="ARBA" id="ARBA00004496"/>
    </source>
</evidence>
<keyword evidence="8 15" id="KW-0436">Ligase</keyword>
<keyword evidence="7 15" id="KW-0963">Cytoplasm</keyword>
<dbReference type="EMBL" id="BKCL01000007">
    <property type="protein sequence ID" value="GEQ98524.1"/>
    <property type="molecule type" value="Genomic_DNA"/>
</dbReference>
<evidence type="ECO:0000256" key="8">
    <source>
        <dbReference type="ARBA" id="ARBA00022598"/>
    </source>
</evidence>
<dbReference type="InterPro" id="IPR013815">
    <property type="entry name" value="ATP_grasp_subdomain_1"/>
</dbReference>
<evidence type="ECO:0000256" key="3">
    <source>
        <dbReference type="ARBA" id="ARBA00003921"/>
    </source>
</evidence>